<comment type="subcellular location">
    <subcellularLocation>
        <location evidence="1">Cell membrane</location>
        <topology evidence="1">Multi-pass membrane protein</topology>
    </subcellularLocation>
</comment>
<evidence type="ECO:0000256" key="1">
    <source>
        <dbReference type="ARBA" id="ARBA00004651"/>
    </source>
</evidence>
<dbReference type="GO" id="GO:0005886">
    <property type="term" value="C:plasma membrane"/>
    <property type="evidence" value="ECO:0007669"/>
    <property type="project" value="UniProtKB-SubCell"/>
</dbReference>
<feature type="transmembrane region" description="Helical" evidence="7">
    <location>
        <begin position="6"/>
        <end position="25"/>
    </location>
</feature>
<feature type="transmembrane region" description="Helical" evidence="7">
    <location>
        <begin position="58"/>
        <end position="78"/>
    </location>
</feature>
<accession>A0A1L3MU56</accession>
<dbReference type="OrthoDB" id="1076133at2"/>
<feature type="domain" description="YetF-like N-terminal transmembrane" evidence="9">
    <location>
        <begin position="4"/>
        <end position="78"/>
    </location>
</feature>
<comment type="similarity">
    <text evidence="2">Belongs to the UPF0702 family.</text>
</comment>
<dbReference type="Pfam" id="PF04239">
    <property type="entry name" value="DUF421"/>
    <property type="match status" value="1"/>
</dbReference>
<evidence type="ECO:0000313" key="10">
    <source>
        <dbReference type="EMBL" id="APH05878.1"/>
    </source>
</evidence>
<dbReference type="RefSeq" id="WP_072580674.1">
    <property type="nucleotide sequence ID" value="NZ_CP016020.1"/>
</dbReference>
<reference evidence="10 11" key="1">
    <citation type="journal article" date="2016" name="Sci. Rep.">
        <title>Complete genome sequence and transcriptomic analysis of a novel marine strain Bacillus weihaiensis reveals the mechanism of brown algae degradation.</title>
        <authorList>
            <person name="Zhu Y."/>
            <person name="Chen P."/>
            <person name="Bao Y."/>
            <person name="Men Y."/>
            <person name="Zeng Y."/>
            <person name="Yang J."/>
            <person name="Sun J."/>
            <person name="Sun Y."/>
        </authorList>
    </citation>
    <scope>NUCLEOTIDE SEQUENCE [LARGE SCALE GENOMIC DNA]</scope>
    <source>
        <strain evidence="10 11">Alg07</strain>
    </source>
</reference>
<dbReference type="Pfam" id="PF20730">
    <property type="entry name" value="YetF_N"/>
    <property type="match status" value="1"/>
</dbReference>
<evidence type="ECO:0000256" key="6">
    <source>
        <dbReference type="ARBA" id="ARBA00023136"/>
    </source>
</evidence>
<dbReference type="Gene3D" id="3.30.240.20">
    <property type="entry name" value="bsu07140 like domains"/>
    <property type="match status" value="2"/>
</dbReference>
<proteinExistence type="inferred from homology"/>
<sequence length="226" mass="25817">MHFSQMTIELILGFFALFFITKILGKTQITQITTFDFISALVLGELVGNAIFDDEVGILRILYAVAIWGILIYILEIITQKWSRTRGFLEGRPSIIIKEGKILRESLKKSKLDINQLQHLVRSKGAFSIRELEYAVLETDGTVSVLKKAKYDTPTKQELQLNVAQQQIPITLISDGIIIMENLIEAGFNTHWLEQKLKEHSIFHAKEVLFAEWQKGEGLHIQTYAE</sequence>
<evidence type="ECO:0000256" key="4">
    <source>
        <dbReference type="ARBA" id="ARBA00022692"/>
    </source>
</evidence>
<keyword evidence="11" id="KW-1185">Reference proteome</keyword>
<name>A0A1L3MU56_9BACI</name>
<dbReference type="AlphaFoldDB" id="A0A1L3MU56"/>
<dbReference type="Proteomes" id="UP000181936">
    <property type="component" value="Chromosome"/>
</dbReference>
<evidence type="ECO:0008006" key="12">
    <source>
        <dbReference type="Google" id="ProtNLM"/>
    </source>
</evidence>
<evidence type="ECO:0000256" key="2">
    <source>
        <dbReference type="ARBA" id="ARBA00006448"/>
    </source>
</evidence>
<dbReference type="InterPro" id="IPR007353">
    <property type="entry name" value="DUF421"/>
</dbReference>
<evidence type="ECO:0000259" key="8">
    <source>
        <dbReference type="Pfam" id="PF04239"/>
    </source>
</evidence>
<dbReference type="PANTHER" id="PTHR34582">
    <property type="entry name" value="UPF0702 TRANSMEMBRANE PROTEIN YCAP"/>
    <property type="match status" value="1"/>
</dbReference>
<gene>
    <name evidence="10" type="ORF">A9C19_14670</name>
</gene>
<dbReference type="KEGG" id="bwh:A9C19_14670"/>
<dbReference type="PANTHER" id="PTHR34582:SF5">
    <property type="entry name" value="UPF0702 TRANSMEMBRANE PROTEIN YETF"/>
    <property type="match status" value="1"/>
</dbReference>
<evidence type="ECO:0000259" key="9">
    <source>
        <dbReference type="Pfam" id="PF20730"/>
    </source>
</evidence>
<evidence type="ECO:0000313" key="11">
    <source>
        <dbReference type="Proteomes" id="UP000181936"/>
    </source>
</evidence>
<keyword evidence="3" id="KW-1003">Cell membrane</keyword>
<evidence type="ECO:0000256" key="3">
    <source>
        <dbReference type="ARBA" id="ARBA00022475"/>
    </source>
</evidence>
<protein>
    <recommendedName>
        <fullName evidence="12">DUF421 domain-containing protein</fullName>
    </recommendedName>
</protein>
<dbReference type="InterPro" id="IPR023090">
    <property type="entry name" value="UPF0702_alpha/beta_dom_sf"/>
</dbReference>
<dbReference type="InterPro" id="IPR048454">
    <property type="entry name" value="YetF_N"/>
</dbReference>
<dbReference type="EMBL" id="CP016020">
    <property type="protein sequence ID" value="APH05878.1"/>
    <property type="molecule type" value="Genomic_DNA"/>
</dbReference>
<evidence type="ECO:0000256" key="5">
    <source>
        <dbReference type="ARBA" id="ARBA00022989"/>
    </source>
</evidence>
<feature type="domain" description="YetF C-terminal" evidence="8">
    <location>
        <begin position="80"/>
        <end position="214"/>
    </location>
</feature>
<keyword evidence="4 7" id="KW-0812">Transmembrane</keyword>
<evidence type="ECO:0000256" key="7">
    <source>
        <dbReference type="SAM" id="Phobius"/>
    </source>
</evidence>
<organism evidence="10 11">
    <name type="scientific">Bacillus weihaiensis</name>
    <dbReference type="NCBI Taxonomy" id="1547283"/>
    <lineage>
        <taxon>Bacteria</taxon>
        <taxon>Bacillati</taxon>
        <taxon>Bacillota</taxon>
        <taxon>Bacilli</taxon>
        <taxon>Bacillales</taxon>
        <taxon>Bacillaceae</taxon>
        <taxon>Bacillus</taxon>
    </lineage>
</organism>
<dbReference type="STRING" id="1547283.A9C19_14670"/>
<keyword evidence="5 7" id="KW-1133">Transmembrane helix</keyword>
<keyword evidence="6 7" id="KW-0472">Membrane</keyword>